<evidence type="ECO:0000313" key="3">
    <source>
        <dbReference type="Proteomes" id="UP000000641"/>
    </source>
</evidence>
<accession>A1RZZ3</accession>
<dbReference type="Pfam" id="PF00994">
    <property type="entry name" value="MoCF_biosynth"/>
    <property type="match status" value="1"/>
</dbReference>
<sequence>MPLAFQSVKGSAWILSVGNELLIGRVVNTNAAWLAQRLTLLGYAVRRIVVVPDVEEEIAGAFRDALGSADVVVSTGGLGPTPDDVTNFALAKALGRPAEVNAEALRMVEEKYARRGYPMTPEREKMAVMPRGARPLPNPVGTAPGILVEEGSKIVVCLPGVPSEMEAIFLEHVEPLLRSRGPPHFYAERVVRVKGVPESDVAPVVKKALKLSELVYVKSHPRGFEVDAPVLEIHVYGGSEKPGEAESEVERVAAFVAEEIRRSFPEKAQVELR</sequence>
<gene>
    <name evidence="2" type="ordered locus">Tpen_1376</name>
</gene>
<dbReference type="KEGG" id="tpe:Tpen_1376"/>
<proteinExistence type="predicted"/>
<dbReference type="SUPFAM" id="SSF53218">
    <property type="entry name" value="Molybdenum cofactor biosynthesis proteins"/>
    <property type="match status" value="1"/>
</dbReference>
<reference evidence="3" key="1">
    <citation type="journal article" date="2008" name="J. Bacteriol.">
        <title>Genome sequence of Thermofilum pendens reveals an exceptional loss of biosynthetic pathways without genome reduction.</title>
        <authorList>
            <person name="Anderson I."/>
            <person name="Rodriguez J."/>
            <person name="Susanti D."/>
            <person name="Porat I."/>
            <person name="Reich C."/>
            <person name="Ulrich L.E."/>
            <person name="Elkins J.G."/>
            <person name="Mavromatis K."/>
            <person name="Lykidis A."/>
            <person name="Kim E."/>
            <person name="Thompson L.S."/>
            <person name="Nolan M."/>
            <person name="Land M."/>
            <person name="Copeland A."/>
            <person name="Lapidus A."/>
            <person name="Lucas S."/>
            <person name="Detter C."/>
            <person name="Zhulin I.B."/>
            <person name="Olsen G.J."/>
            <person name="Whitman W."/>
            <person name="Mukhopadhyay B."/>
            <person name="Bristow J."/>
            <person name="Kyrpides N."/>
        </authorList>
    </citation>
    <scope>NUCLEOTIDE SEQUENCE [LARGE SCALE GENOMIC DNA]</scope>
    <source>
        <strain evidence="3">DSM 2475 / Hrk 5</strain>
    </source>
</reference>
<name>A1RZZ3_THEPD</name>
<dbReference type="InterPro" id="IPR050101">
    <property type="entry name" value="CinA"/>
</dbReference>
<dbReference type="SMART" id="SM00852">
    <property type="entry name" value="MoCF_biosynth"/>
    <property type="match status" value="1"/>
</dbReference>
<dbReference type="AlphaFoldDB" id="A1RZZ3"/>
<evidence type="ECO:0000259" key="1">
    <source>
        <dbReference type="SMART" id="SM00852"/>
    </source>
</evidence>
<protein>
    <submittedName>
        <fullName evidence="2">Competence/damage-inducible protein cinA</fullName>
    </submittedName>
</protein>
<dbReference type="PANTHER" id="PTHR13939:SF0">
    <property type="entry name" value="NMN AMIDOHYDROLASE-LIKE PROTEIN YFAY"/>
    <property type="match status" value="1"/>
</dbReference>
<dbReference type="InterPro" id="IPR036425">
    <property type="entry name" value="MoaB/Mog-like_dom_sf"/>
</dbReference>
<dbReference type="PANTHER" id="PTHR13939">
    <property type="entry name" value="NICOTINAMIDE-NUCLEOTIDE AMIDOHYDROLASE PNCC"/>
    <property type="match status" value="1"/>
</dbReference>
<dbReference type="Gene3D" id="3.40.980.10">
    <property type="entry name" value="MoaB/Mog-like domain"/>
    <property type="match status" value="1"/>
</dbReference>
<dbReference type="CDD" id="cd00885">
    <property type="entry name" value="cinA"/>
    <property type="match status" value="1"/>
</dbReference>
<evidence type="ECO:0000313" key="2">
    <source>
        <dbReference type="EMBL" id="ABL78773.1"/>
    </source>
</evidence>
<feature type="domain" description="MoaB/Mog" evidence="1">
    <location>
        <begin position="13"/>
        <end position="179"/>
    </location>
</feature>
<organism evidence="2 3">
    <name type="scientific">Thermofilum pendens (strain DSM 2475 / Hrk 5)</name>
    <dbReference type="NCBI Taxonomy" id="368408"/>
    <lineage>
        <taxon>Archaea</taxon>
        <taxon>Thermoproteota</taxon>
        <taxon>Thermoprotei</taxon>
        <taxon>Thermofilales</taxon>
        <taxon>Thermofilaceae</taxon>
        <taxon>Thermofilum</taxon>
    </lineage>
</organism>
<dbReference type="InterPro" id="IPR001453">
    <property type="entry name" value="MoaB/Mog_dom"/>
</dbReference>
<dbReference type="NCBIfam" id="TIGR00177">
    <property type="entry name" value="molyb_syn"/>
    <property type="match status" value="1"/>
</dbReference>
<keyword evidence="3" id="KW-1185">Reference proteome</keyword>
<dbReference type="Proteomes" id="UP000000641">
    <property type="component" value="Chromosome"/>
</dbReference>
<dbReference type="HOGENOM" id="CLU_030805_0_5_2"/>
<dbReference type="eggNOG" id="arCOG00215">
    <property type="taxonomic scope" value="Archaea"/>
</dbReference>
<dbReference type="EnsemblBacteria" id="ABL78773">
    <property type="protein sequence ID" value="ABL78773"/>
    <property type="gene ID" value="Tpen_1376"/>
</dbReference>
<dbReference type="NCBIfam" id="NF002291">
    <property type="entry name" value="PRK01215.1"/>
    <property type="match status" value="1"/>
</dbReference>
<dbReference type="EMBL" id="CP000505">
    <property type="protein sequence ID" value="ABL78773.1"/>
    <property type="molecule type" value="Genomic_DNA"/>
</dbReference>
<dbReference type="STRING" id="368408.Tpen_1376"/>